<dbReference type="InterPro" id="IPR040371">
    <property type="entry name" value="RMC1"/>
</dbReference>
<evidence type="ECO:0000313" key="2">
    <source>
        <dbReference type="EMBL" id="KAL3763597.1"/>
    </source>
</evidence>
<evidence type="ECO:0000313" key="3">
    <source>
        <dbReference type="Proteomes" id="UP001530315"/>
    </source>
</evidence>
<feature type="compositionally biased region" description="Polar residues" evidence="1">
    <location>
        <begin position="46"/>
        <end position="56"/>
    </location>
</feature>
<protein>
    <recommendedName>
        <fullName evidence="4">Anaphase-promoting complex subunit 1</fullName>
    </recommendedName>
</protein>
<reference evidence="2 3" key="1">
    <citation type="submission" date="2024-10" db="EMBL/GenBank/DDBJ databases">
        <title>Updated reference genomes for cyclostephanoid diatoms.</title>
        <authorList>
            <person name="Roberts W.R."/>
            <person name="Alverson A.J."/>
        </authorList>
    </citation>
    <scope>NUCLEOTIDE SEQUENCE [LARGE SCALE GENOMIC DNA]</scope>
    <source>
        <strain evidence="2 3">AJA276-08</strain>
    </source>
</reference>
<name>A0ABD3MN23_9STRA</name>
<dbReference type="PANTHER" id="PTHR12897">
    <property type="entry name" value="COLON CANCER-ASSOCIATED PROTEIN MIC1"/>
    <property type="match status" value="1"/>
</dbReference>
<evidence type="ECO:0008006" key="4">
    <source>
        <dbReference type="Google" id="ProtNLM"/>
    </source>
</evidence>
<dbReference type="AlphaFoldDB" id="A0ABD3MN23"/>
<sequence length="1028" mass="114050">MASLKAPLTIVGGNSSRPFQPPAATWFDDDPLHFVALAARPRSSYDGRSTNSSVNTDDGHSEGSTRSPFHLVRGGDNEASNEDTYEIVLYQAFGIPKRNPLNNDVLANVISCMSRPPTSAFDAAKKAAQDNLQALTLEISAWVTLPPELATIETTKMDGSILTEDDEYTCTTESSLALSRRIPILAKFSPKMENGMRFLVMQYTTSMVRVAMVEGKSDEEKPEKSRQRSTLSSFPLMGELPREGDVKNVHWTIDLSVDPFPVTSKPERMPIFKRSSRTLFGTASKDEEGFVPGTTSIIGGGVLWLARGKMQQEEKSFLDLIVVTTTSTLVYNMDMMRGQLVKTQVFAHDLAASFWYEPQTRTLVIGSYKRVLSLNSGITDGGPGDNESQGSCIIQDQEIQQHESSFPSVVMSMKTLFFSKVSPLVDTLPIFDVGTLREVAASEEDKQHELLLTLETLHVDQSEMARQERNSERDVVLPNEISLLNLYGSVYCVELGSMGSVHGGIGLTKLDREAGCIYVRHQKFDAFKGHRAVIDSISVGVIDNLLCIFSKYEETTIFLDVAASFSDDQRVFRGGIELFEPAGDVSDVNVHSKALSFLPPSYFLDTNGQGHIYEVALSLRSMLKSVPLNECIVPFLLRRQMPRTIILTHIMERFSKLISLKDLSSLRNWIVVIAEQYSECEDARNFDFESSVHLLPKSSLLSPSENVDANDIMGHAILPEFSIPVLTQTEILEIVLLPHAMSAVKKGDQNEVKFISSLAIFYFIELEKRLVSACVALQCLVVAVLWRTGQYGELKSLLSAQETQWIITRRKSQLNLPTANQMYFDIPGSTAYAETLVLIATDECSDNVLNPQAQSTARQLISHATIILLGCGATSLAVKCLLAAGRLNDAIVVCLKKIKPNRSAEDIKLAEGTQSKDFFCAAVSNARKMTSISDRCKSFFHLHCFLQQWDPSVLALDSRLQVKVFRHGESDEQRRKISPQATEDIDTVVVPQSLLAHELTCFPDELFGGKASAYCRKLRTMFGFVESY</sequence>
<dbReference type="EMBL" id="JALLAZ020001798">
    <property type="protein sequence ID" value="KAL3763597.1"/>
    <property type="molecule type" value="Genomic_DNA"/>
</dbReference>
<keyword evidence="3" id="KW-1185">Reference proteome</keyword>
<gene>
    <name evidence="2" type="ORF">ACHAW5_009598</name>
</gene>
<organism evidence="2 3">
    <name type="scientific">Stephanodiscus triporus</name>
    <dbReference type="NCBI Taxonomy" id="2934178"/>
    <lineage>
        <taxon>Eukaryota</taxon>
        <taxon>Sar</taxon>
        <taxon>Stramenopiles</taxon>
        <taxon>Ochrophyta</taxon>
        <taxon>Bacillariophyta</taxon>
        <taxon>Coscinodiscophyceae</taxon>
        <taxon>Thalassiosirophycidae</taxon>
        <taxon>Stephanodiscales</taxon>
        <taxon>Stephanodiscaceae</taxon>
        <taxon>Stephanodiscus</taxon>
    </lineage>
</organism>
<feature type="compositionally biased region" description="Basic and acidic residues" evidence="1">
    <location>
        <begin position="215"/>
        <end position="226"/>
    </location>
</feature>
<feature type="region of interest" description="Disordered" evidence="1">
    <location>
        <begin position="43"/>
        <end position="77"/>
    </location>
</feature>
<dbReference type="Proteomes" id="UP001530315">
    <property type="component" value="Unassembled WGS sequence"/>
</dbReference>
<dbReference type="PANTHER" id="PTHR12897:SF4">
    <property type="entry name" value="REGULATOR OF MON1-CCZ1 COMPLEX"/>
    <property type="match status" value="1"/>
</dbReference>
<feature type="region of interest" description="Disordered" evidence="1">
    <location>
        <begin position="214"/>
        <end position="234"/>
    </location>
</feature>
<evidence type="ECO:0000256" key="1">
    <source>
        <dbReference type="SAM" id="MobiDB-lite"/>
    </source>
</evidence>
<accession>A0ABD3MN23</accession>
<comment type="caution">
    <text evidence="2">The sequence shown here is derived from an EMBL/GenBank/DDBJ whole genome shotgun (WGS) entry which is preliminary data.</text>
</comment>
<proteinExistence type="predicted"/>